<dbReference type="InterPro" id="IPR053169">
    <property type="entry name" value="MUG_Protein"/>
</dbReference>
<dbReference type="PANTHER" id="PTHR47791:SF3">
    <property type="entry name" value="MEIOTICALLY UP-REGULATED GENE 191 PROTEIN"/>
    <property type="match status" value="1"/>
</dbReference>
<reference evidence="1 2" key="1">
    <citation type="submission" date="2022-09" db="EMBL/GenBank/DDBJ databases">
        <authorList>
            <person name="Palmer J.M."/>
        </authorList>
    </citation>
    <scope>NUCLEOTIDE SEQUENCE [LARGE SCALE GENOMIC DNA]</scope>
    <source>
        <strain evidence="1 2">DSM 7382</strain>
    </source>
</reference>
<evidence type="ECO:0000313" key="2">
    <source>
        <dbReference type="Proteomes" id="UP001385951"/>
    </source>
</evidence>
<name>A0AAW0G5M1_9APHY</name>
<comment type="caution">
    <text evidence="1">The sequence shown here is derived from an EMBL/GenBank/DDBJ whole genome shotgun (WGS) entry which is preliminary data.</text>
</comment>
<dbReference type="Proteomes" id="UP001385951">
    <property type="component" value="Unassembled WGS sequence"/>
</dbReference>
<dbReference type="AlphaFoldDB" id="A0AAW0G5M1"/>
<evidence type="ECO:0000313" key="1">
    <source>
        <dbReference type="EMBL" id="KAK7688588.1"/>
    </source>
</evidence>
<sequence length="179" mass="19524">MTFLEAAIEANIFTQAHLYNSTGAFINDGVFLADCSRGGPITTYDTGLYLEALSVFANSTKNSTLARMADELALAAMKSTFWTLPNGTLFDPGAPTNVSDNSHVNTAYKGMLIRALYEHWTRSEPNSDISNLIKAFLMVQYNAALSFARSPDTNIYTYSWTGPPATSMLPWGQLATADI</sequence>
<dbReference type="EMBL" id="JASBNA010000010">
    <property type="protein sequence ID" value="KAK7688588.1"/>
    <property type="molecule type" value="Genomic_DNA"/>
</dbReference>
<accession>A0AAW0G5M1</accession>
<protein>
    <submittedName>
        <fullName evidence="1">Uncharacterized protein</fullName>
    </submittedName>
</protein>
<keyword evidence="2" id="KW-1185">Reference proteome</keyword>
<organism evidence="1 2">
    <name type="scientific">Cerrena zonata</name>
    <dbReference type="NCBI Taxonomy" id="2478898"/>
    <lineage>
        <taxon>Eukaryota</taxon>
        <taxon>Fungi</taxon>
        <taxon>Dikarya</taxon>
        <taxon>Basidiomycota</taxon>
        <taxon>Agaricomycotina</taxon>
        <taxon>Agaricomycetes</taxon>
        <taxon>Polyporales</taxon>
        <taxon>Cerrenaceae</taxon>
        <taxon>Cerrena</taxon>
    </lineage>
</organism>
<dbReference type="PANTHER" id="PTHR47791">
    <property type="entry name" value="MEIOTICALLY UP-REGULATED GENE 191 PROTEIN"/>
    <property type="match status" value="1"/>
</dbReference>
<gene>
    <name evidence="1" type="ORF">QCA50_008126</name>
</gene>
<proteinExistence type="predicted"/>
<dbReference type="Gene3D" id="1.50.10.20">
    <property type="match status" value="1"/>
</dbReference>